<dbReference type="STRING" id="83449.BON30_38145"/>
<keyword evidence="11 13" id="KW-0961">Cell wall biogenesis/degradation</keyword>
<evidence type="ECO:0000256" key="3">
    <source>
        <dbReference type="ARBA" id="ARBA00010871"/>
    </source>
</evidence>
<evidence type="ECO:0000256" key="14">
    <source>
        <dbReference type="PIRSR" id="PIRSR039102-1"/>
    </source>
</evidence>
<dbReference type="GO" id="GO:0008360">
    <property type="term" value="P:regulation of cell shape"/>
    <property type="evidence" value="ECO:0007669"/>
    <property type="project" value="UniProtKB-KW"/>
</dbReference>
<dbReference type="UniPathway" id="UPA00219"/>
<keyword evidence="19" id="KW-1185">Reference proteome</keyword>
<keyword evidence="6 13" id="KW-0436">Ligase</keyword>
<keyword evidence="15" id="KW-0479">Metal-binding</keyword>
<dbReference type="GO" id="GO:0009252">
    <property type="term" value="P:peptidoglycan biosynthetic process"/>
    <property type="evidence" value="ECO:0007669"/>
    <property type="project" value="UniProtKB-UniRule"/>
</dbReference>
<dbReference type="InterPro" id="IPR005905">
    <property type="entry name" value="D_ala_D_ala"/>
</dbReference>
<keyword evidence="7 16" id="KW-0547">Nucleotide-binding</keyword>
<feature type="active site" evidence="14">
    <location>
        <position position="15"/>
    </location>
</feature>
<dbReference type="Gene3D" id="3.30.1490.20">
    <property type="entry name" value="ATP-grasp fold, A domain"/>
    <property type="match status" value="1"/>
</dbReference>
<evidence type="ECO:0000256" key="9">
    <source>
        <dbReference type="ARBA" id="ARBA00022960"/>
    </source>
</evidence>
<dbReference type="PIRSF" id="PIRSF039102">
    <property type="entry name" value="Ddl/VanB"/>
    <property type="match status" value="1"/>
</dbReference>
<feature type="active site" evidence="14">
    <location>
        <position position="145"/>
    </location>
</feature>
<comment type="pathway">
    <text evidence="13">Cell wall biogenesis; peptidoglycan biosynthesis.</text>
</comment>
<keyword evidence="10 13" id="KW-0573">Peptidoglycan synthesis</keyword>
<evidence type="ECO:0000256" key="4">
    <source>
        <dbReference type="ARBA" id="ARBA00012216"/>
    </source>
</evidence>
<dbReference type="PANTHER" id="PTHR23132">
    <property type="entry name" value="D-ALANINE--D-ALANINE LIGASE"/>
    <property type="match status" value="1"/>
</dbReference>
<dbReference type="Pfam" id="PF07478">
    <property type="entry name" value="Dala_Dala_lig_C"/>
    <property type="match status" value="1"/>
</dbReference>
<dbReference type="GO" id="GO:0005737">
    <property type="term" value="C:cytoplasm"/>
    <property type="evidence" value="ECO:0007669"/>
    <property type="project" value="UniProtKB-SubCell"/>
</dbReference>
<dbReference type="NCBIfam" id="NF002378">
    <property type="entry name" value="PRK01372.1"/>
    <property type="match status" value="1"/>
</dbReference>
<comment type="cofactor">
    <cofactor evidence="15">
        <name>Mg(2+)</name>
        <dbReference type="ChEBI" id="CHEBI:18420"/>
    </cofactor>
    <cofactor evidence="15">
        <name>Mn(2+)</name>
        <dbReference type="ChEBI" id="CHEBI:29035"/>
    </cofactor>
    <text evidence="15">Binds 2 magnesium or manganese ions per subunit.</text>
</comment>
<dbReference type="InterPro" id="IPR013815">
    <property type="entry name" value="ATP_grasp_subdomain_1"/>
</dbReference>
<reference evidence="18 19" key="2">
    <citation type="submission" date="2016-12" db="EMBL/GenBank/DDBJ databases">
        <title>Draft Genome Sequence of Cystobacter ferrugineus Strain Cbfe23.</title>
        <authorList>
            <person name="Akbar S."/>
            <person name="Dowd S.E."/>
            <person name="Stevens D.C."/>
        </authorList>
    </citation>
    <scope>NUCLEOTIDE SEQUENCE [LARGE SCALE GENOMIC DNA]</scope>
    <source>
        <strain evidence="18 19">Cbfe23</strain>
    </source>
</reference>
<evidence type="ECO:0000256" key="11">
    <source>
        <dbReference type="ARBA" id="ARBA00023316"/>
    </source>
</evidence>
<feature type="active site" evidence="14">
    <location>
        <position position="275"/>
    </location>
</feature>
<comment type="caution">
    <text evidence="18">The sequence shown here is derived from an EMBL/GenBank/DDBJ whole genome shotgun (WGS) entry which is preliminary data.</text>
</comment>
<dbReference type="Pfam" id="PF01820">
    <property type="entry name" value="Dala_Dala_lig_N"/>
    <property type="match status" value="1"/>
</dbReference>
<feature type="binding site" evidence="15">
    <location>
        <position position="264"/>
    </location>
    <ligand>
        <name>Mg(2+)</name>
        <dbReference type="ChEBI" id="CHEBI:18420"/>
        <label>2</label>
    </ligand>
</feature>
<evidence type="ECO:0000256" key="2">
    <source>
        <dbReference type="ARBA" id="ARBA00004496"/>
    </source>
</evidence>
<dbReference type="OrthoDB" id="9813261at2"/>
<comment type="function">
    <text evidence="13">Cell wall formation.</text>
</comment>
<dbReference type="InterPro" id="IPR000291">
    <property type="entry name" value="D-Ala_lig_Van_CS"/>
</dbReference>
<reference evidence="19" key="1">
    <citation type="submission" date="2016-11" db="EMBL/GenBank/DDBJ databases">
        <authorList>
            <person name="Shukria A."/>
            <person name="Stevens D.C."/>
        </authorList>
    </citation>
    <scope>NUCLEOTIDE SEQUENCE [LARGE SCALE GENOMIC DNA]</scope>
    <source>
        <strain evidence="19">Cbfe23</strain>
    </source>
</reference>
<comment type="cofactor">
    <cofactor evidence="1">
        <name>Mn(2+)</name>
        <dbReference type="ChEBI" id="CHEBI:29035"/>
    </cofactor>
</comment>
<comment type="catalytic activity">
    <reaction evidence="12 13">
        <text>2 D-alanine + ATP = D-alanyl-D-alanine + ADP + phosphate + H(+)</text>
        <dbReference type="Rhea" id="RHEA:11224"/>
        <dbReference type="ChEBI" id="CHEBI:15378"/>
        <dbReference type="ChEBI" id="CHEBI:30616"/>
        <dbReference type="ChEBI" id="CHEBI:43474"/>
        <dbReference type="ChEBI" id="CHEBI:57416"/>
        <dbReference type="ChEBI" id="CHEBI:57822"/>
        <dbReference type="ChEBI" id="CHEBI:456216"/>
        <dbReference type="EC" id="6.3.2.4"/>
    </reaction>
</comment>
<evidence type="ECO:0000256" key="16">
    <source>
        <dbReference type="PROSITE-ProRule" id="PRU00409"/>
    </source>
</evidence>
<dbReference type="AlphaFoldDB" id="A0A1L9AZD3"/>
<dbReference type="InterPro" id="IPR011095">
    <property type="entry name" value="Dala_Dala_lig_C"/>
</dbReference>
<accession>A0A1L9AZD3</accession>
<protein>
    <recommendedName>
        <fullName evidence="4 13">D-alanine--D-alanine ligase</fullName>
        <ecNumber evidence="4 13">6.3.2.4</ecNumber>
    </recommendedName>
    <alternativeName>
        <fullName evidence="13">D-Ala-D-Ala ligase</fullName>
    </alternativeName>
    <alternativeName>
        <fullName evidence="13">D-alanylalanine synthetase</fullName>
    </alternativeName>
</protein>
<dbReference type="InterPro" id="IPR016185">
    <property type="entry name" value="PreATP-grasp_dom_sf"/>
</dbReference>
<comment type="subcellular location">
    <subcellularLocation>
        <location evidence="2 13">Cytoplasm</location>
    </subcellularLocation>
</comment>
<sequence>MSKRVGVLMGGWGEEREISLKTGEAMVAALESRGHEVVRVFAGPGLDRALRQAELDVAVLALHGRMGEDGKVQGLLELMGLPYTGSGVLASALAMNKPMAKQLFRLHNLPIPSGYSVSRAEAHRAAQLHGDLGFPCVVKPAFGGSSVGLSLVRDAEALGAAVALACRFGGEALVERRVLGREVTVGILGEEVLGTCEIATPREGFDYDAKYKGGSSYFLPARLSPTRQKNVESLALAAYRALGCRGYGRVDLICSDEENDVILEVNTLPGMTPTSLLPKIAAARGLDFPALMERILGLAARDEVEVAGMPALCAAEPTGEVRRVAG</sequence>
<dbReference type="PROSITE" id="PS50975">
    <property type="entry name" value="ATP_GRASP"/>
    <property type="match status" value="1"/>
</dbReference>
<dbReference type="RefSeq" id="WP_071903468.1">
    <property type="nucleotide sequence ID" value="NZ_MPIN01000014.1"/>
</dbReference>
<evidence type="ECO:0000313" key="18">
    <source>
        <dbReference type="EMBL" id="OJH35369.1"/>
    </source>
</evidence>
<keyword evidence="15" id="KW-0464">Manganese</keyword>
<evidence type="ECO:0000256" key="10">
    <source>
        <dbReference type="ARBA" id="ARBA00022984"/>
    </source>
</evidence>
<gene>
    <name evidence="13" type="primary">ddl</name>
    <name evidence="18" type="ORF">BON30_38145</name>
</gene>
<evidence type="ECO:0000256" key="12">
    <source>
        <dbReference type="ARBA" id="ARBA00047614"/>
    </source>
</evidence>
<dbReference type="GO" id="GO:0005524">
    <property type="term" value="F:ATP binding"/>
    <property type="evidence" value="ECO:0007669"/>
    <property type="project" value="UniProtKB-UniRule"/>
</dbReference>
<keyword evidence="8 16" id="KW-0067">ATP-binding</keyword>
<keyword evidence="15" id="KW-0460">Magnesium</keyword>
<dbReference type="Proteomes" id="UP000182229">
    <property type="component" value="Unassembled WGS sequence"/>
</dbReference>
<dbReference type="PROSITE" id="PS00843">
    <property type="entry name" value="DALA_DALA_LIGASE_1"/>
    <property type="match status" value="1"/>
</dbReference>
<dbReference type="SUPFAM" id="SSF56059">
    <property type="entry name" value="Glutathione synthetase ATP-binding domain-like"/>
    <property type="match status" value="1"/>
</dbReference>
<evidence type="ECO:0000256" key="8">
    <source>
        <dbReference type="ARBA" id="ARBA00022840"/>
    </source>
</evidence>
<evidence type="ECO:0000259" key="17">
    <source>
        <dbReference type="PROSITE" id="PS50975"/>
    </source>
</evidence>
<dbReference type="Gene3D" id="3.40.50.20">
    <property type="match status" value="1"/>
</dbReference>
<dbReference type="GO" id="GO:0008716">
    <property type="term" value="F:D-alanine-D-alanine ligase activity"/>
    <property type="evidence" value="ECO:0007669"/>
    <property type="project" value="UniProtKB-UniRule"/>
</dbReference>
<comment type="similarity">
    <text evidence="3 13">Belongs to the D-alanine--D-alanine ligase family.</text>
</comment>
<evidence type="ECO:0000256" key="6">
    <source>
        <dbReference type="ARBA" id="ARBA00022598"/>
    </source>
</evidence>
<feature type="domain" description="ATP-grasp" evidence="17">
    <location>
        <begin position="101"/>
        <end position="297"/>
    </location>
</feature>
<feature type="binding site" evidence="15">
    <location>
        <position position="251"/>
    </location>
    <ligand>
        <name>Mg(2+)</name>
        <dbReference type="ChEBI" id="CHEBI:18420"/>
        <label>1</label>
    </ligand>
</feature>
<evidence type="ECO:0000313" key="19">
    <source>
        <dbReference type="Proteomes" id="UP000182229"/>
    </source>
</evidence>
<feature type="binding site" evidence="15">
    <location>
        <position position="266"/>
    </location>
    <ligand>
        <name>Mg(2+)</name>
        <dbReference type="ChEBI" id="CHEBI:18420"/>
        <label>2</label>
    </ligand>
</feature>
<dbReference type="InterPro" id="IPR011761">
    <property type="entry name" value="ATP-grasp"/>
</dbReference>
<evidence type="ECO:0000256" key="1">
    <source>
        <dbReference type="ARBA" id="ARBA00001936"/>
    </source>
</evidence>
<dbReference type="HAMAP" id="MF_00047">
    <property type="entry name" value="Dala_Dala_lig"/>
    <property type="match status" value="1"/>
</dbReference>
<dbReference type="PANTHER" id="PTHR23132:SF23">
    <property type="entry name" value="D-ALANINE--D-ALANINE LIGASE B"/>
    <property type="match status" value="1"/>
</dbReference>
<dbReference type="InterPro" id="IPR011127">
    <property type="entry name" value="Dala_Dala_lig_N"/>
</dbReference>
<dbReference type="Gene3D" id="3.30.470.20">
    <property type="entry name" value="ATP-grasp fold, B domain"/>
    <property type="match status" value="1"/>
</dbReference>
<dbReference type="SUPFAM" id="SSF52440">
    <property type="entry name" value="PreATP-grasp domain"/>
    <property type="match status" value="1"/>
</dbReference>
<proteinExistence type="inferred from homology"/>
<evidence type="ECO:0000256" key="7">
    <source>
        <dbReference type="ARBA" id="ARBA00022741"/>
    </source>
</evidence>
<dbReference type="PROSITE" id="PS00844">
    <property type="entry name" value="DALA_DALA_LIGASE_2"/>
    <property type="match status" value="1"/>
</dbReference>
<keyword evidence="5 13" id="KW-0963">Cytoplasm</keyword>
<evidence type="ECO:0000256" key="5">
    <source>
        <dbReference type="ARBA" id="ARBA00022490"/>
    </source>
</evidence>
<dbReference type="GO" id="GO:0046872">
    <property type="term" value="F:metal ion binding"/>
    <property type="evidence" value="ECO:0007669"/>
    <property type="project" value="UniProtKB-KW"/>
</dbReference>
<name>A0A1L9AZD3_9BACT</name>
<organism evidence="18 19">
    <name type="scientific">Cystobacter ferrugineus</name>
    <dbReference type="NCBI Taxonomy" id="83449"/>
    <lineage>
        <taxon>Bacteria</taxon>
        <taxon>Pseudomonadati</taxon>
        <taxon>Myxococcota</taxon>
        <taxon>Myxococcia</taxon>
        <taxon>Myxococcales</taxon>
        <taxon>Cystobacterineae</taxon>
        <taxon>Archangiaceae</taxon>
        <taxon>Cystobacter</taxon>
    </lineage>
</organism>
<evidence type="ECO:0000256" key="15">
    <source>
        <dbReference type="PIRSR" id="PIRSR039102-3"/>
    </source>
</evidence>
<evidence type="ECO:0000256" key="13">
    <source>
        <dbReference type="HAMAP-Rule" id="MF_00047"/>
    </source>
</evidence>
<dbReference type="EMBL" id="MPIN01000014">
    <property type="protein sequence ID" value="OJH35369.1"/>
    <property type="molecule type" value="Genomic_DNA"/>
</dbReference>
<dbReference type="EC" id="6.3.2.4" evidence="4 13"/>
<keyword evidence="9 13" id="KW-0133">Cell shape</keyword>
<dbReference type="GO" id="GO:0071555">
    <property type="term" value="P:cell wall organization"/>
    <property type="evidence" value="ECO:0007669"/>
    <property type="project" value="UniProtKB-KW"/>
</dbReference>
<dbReference type="NCBIfam" id="TIGR01205">
    <property type="entry name" value="D_ala_D_alaTIGR"/>
    <property type="match status" value="1"/>
</dbReference>
<feature type="binding site" evidence="15">
    <location>
        <position position="264"/>
    </location>
    <ligand>
        <name>Mg(2+)</name>
        <dbReference type="ChEBI" id="CHEBI:18420"/>
        <label>1</label>
    </ligand>
</feature>